<sequence>MPTAAEVEAAKGDKAATDAMISRLESSLAASRDQLEQAEAEALQAQDVLLTATEERDARVAEADRAREQVKLAKTYLDQSREAVGNIAADLYRGGASSSTLGILLQDDESNDVFYKAATIDALSQSQAHKLNSAAEAQALVDAWQDYSSAAEKAAKKATEDYDQAASTANSTLNRYESAVDPQRKLRDELIGHLATLQEQEEAEVRKQVEKAEAKADEEKLDSVIAQDTEPKVEDNEQAPTVGQVTPLTVEKPQELAASEPEDSQEQDKPNVAPTPEVETEQAEEEKPQEAAKPTPKPEQSKAPEPEQPKAEKPKATEKPEETSKPKADKPKESTKPKTEKPKAEKPKETAKPKPQPQPQPQTTPKPTPKPQPKPQVTEKPKETITPQSSSNYSAAISWAMKTANDPSKYYVFGANGPNAFDCSSFAQRAFAQSGISLPRSSTQQYQAAPQYVSLSQLRPGDLVFSSSNGGASMYHVAIYIGNGQVVHARNPQAGISVTPLSYVNNIMPRAARY</sequence>
<dbReference type="AlphaFoldDB" id="A0A5B7WQ05"/>
<feature type="region of interest" description="Disordered" evidence="6">
    <location>
        <begin position="200"/>
        <end position="391"/>
    </location>
</feature>
<organism evidence="8 9">
    <name type="scientific">Glutamicibacter creatinolyticus</name>
    <dbReference type="NCBI Taxonomy" id="162496"/>
    <lineage>
        <taxon>Bacteria</taxon>
        <taxon>Bacillati</taxon>
        <taxon>Actinomycetota</taxon>
        <taxon>Actinomycetes</taxon>
        <taxon>Micrococcales</taxon>
        <taxon>Micrococcaceae</taxon>
        <taxon>Glutamicibacter</taxon>
    </lineage>
</organism>
<dbReference type="PROSITE" id="PS51935">
    <property type="entry name" value="NLPC_P60"/>
    <property type="match status" value="1"/>
</dbReference>
<protein>
    <recommendedName>
        <fullName evidence="7">NlpC/P60 domain-containing protein</fullName>
    </recommendedName>
</protein>
<feature type="compositionally biased region" description="Polar residues" evidence="6">
    <location>
        <begin position="238"/>
        <end position="247"/>
    </location>
</feature>
<evidence type="ECO:0000313" key="8">
    <source>
        <dbReference type="EMBL" id="QCY45949.1"/>
    </source>
</evidence>
<accession>A0A5B7WQ05</accession>
<feature type="coiled-coil region" evidence="5">
    <location>
        <begin position="21"/>
        <end position="55"/>
    </location>
</feature>
<evidence type="ECO:0000256" key="5">
    <source>
        <dbReference type="SAM" id="Coils"/>
    </source>
</evidence>
<keyword evidence="3" id="KW-0378">Hydrolase</keyword>
<evidence type="ECO:0000256" key="2">
    <source>
        <dbReference type="ARBA" id="ARBA00022670"/>
    </source>
</evidence>
<dbReference type="RefSeq" id="WP_175419280.1">
    <property type="nucleotide sequence ID" value="NZ_CP034412.1"/>
</dbReference>
<proteinExistence type="inferred from homology"/>
<dbReference type="GO" id="GO:0006508">
    <property type="term" value="P:proteolysis"/>
    <property type="evidence" value="ECO:0007669"/>
    <property type="project" value="UniProtKB-KW"/>
</dbReference>
<feature type="compositionally biased region" description="Basic and acidic residues" evidence="6">
    <location>
        <begin position="299"/>
        <end position="352"/>
    </location>
</feature>
<name>A0A5B7WQ05_9MICC</name>
<keyword evidence="4" id="KW-0788">Thiol protease</keyword>
<evidence type="ECO:0000259" key="7">
    <source>
        <dbReference type="PROSITE" id="PS51935"/>
    </source>
</evidence>
<evidence type="ECO:0000256" key="1">
    <source>
        <dbReference type="ARBA" id="ARBA00007074"/>
    </source>
</evidence>
<dbReference type="InterPro" id="IPR038765">
    <property type="entry name" value="Papain-like_cys_pep_sf"/>
</dbReference>
<gene>
    <name evidence="8" type="ORF">GcLGCM259_0161</name>
</gene>
<evidence type="ECO:0000313" key="9">
    <source>
        <dbReference type="Proteomes" id="UP000307000"/>
    </source>
</evidence>
<dbReference type="InterPro" id="IPR000064">
    <property type="entry name" value="NLP_P60_dom"/>
</dbReference>
<evidence type="ECO:0000256" key="3">
    <source>
        <dbReference type="ARBA" id="ARBA00022801"/>
    </source>
</evidence>
<dbReference type="Proteomes" id="UP000307000">
    <property type="component" value="Chromosome"/>
</dbReference>
<evidence type="ECO:0000256" key="4">
    <source>
        <dbReference type="ARBA" id="ARBA00022807"/>
    </source>
</evidence>
<keyword evidence="2" id="KW-0645">Protease</keyword>
<keyword evidence="9" id="KW-1185">Reference proteome</keyword>
<feature type="compositionally biased region" description="Pro residues" evidence="6">
    <location>
        <begin position="354"/>
        <end position="374"/>
    </location>
</feature>
<comment type="similarity">
    <text evidence="1">Belongs to the peptidase C40 family.</text>
</comment>
<feature type="compositionally biased region" description="Basic and acidic residues" evidence="6">
    <location>
        <begin position="203"/>
        <end position="222"/>
    </location>
</feature>
<evidence type="ECO:0000256" key="6">
    <source>
        <dbReference type="SAM" id="MobiDB-lite"/>
    </source>
</evidence>
<dbReference type="InterPro" id="IPR051794">
    <property type="entry name" value="PG_Endopeptidase_C40"/>
</dbReference>
<reference evidence="8 9" key="1">
    <citation type="submission" date="2018-12" db="EMBL/GenBank/DDBJ databases">
        <title>Complete Genome Sequence of Glutamicibacter creatinolyticus strain LGCM259,isolated from an abscess of a 12-year-old mare in Italy.</title>
        <authorList>
            <person name="Santos R.G."/>
            <person name="Silva A.L."/>
            <person name="Seyffert N."/>
            <person name="Castro T.L.P."/>
            <person name="Attili A.R."/>
            <person name="Rifici C."/>
            <person name="Mazzullo G."/>
            <person name="Brenig B."/>
            <person name="Venanzi F."/>
            <person name="Azevedo V."/>
        </authorList>
    </citation>
    <scope>NUCLEOTIDE SEQUENCE [LARGE SCALE GENOMIC DNA]</scope>
    <source>
        <strain evidence="8 9">LGCM 259</strain>
    </source>
</reference>
<feature type="domain" description="NlpC/P60" evidence="7">
    <location>
        <begin position="390"/>
        <end position="514"/>
    </location>
</feature>
<dbReference type="GO" id="GO:0008234">
    <property type="term" value="F:cysteine-type peptidase activity"/>
    <property type="evidence" value="ECO:0007669"/>
    <property type="project" value="UniProtKB-KW"/>
</dbReference>
<keyword evidence="5" id="KW-0175">Coiled coil</keyword>
<dbReference type="PANTHER" id="PTHR47359">
    <property type="entry name" value="PEPTIDOGLYCAN DL-ENDOPEPTIDASE CWLO"/>
    <property type="match status" value="1"/>
</dbReference>
<dbReference type="EMBL" id="CP034412">
    <property type="protein sequence ID" value="QCY45949.1"/>
    <property type="molecule type" value="Genomic_DNA"/>
</dbReference>
<dbReference type="PANTHER" id="PTHR47359:SF3">
    <property type="entry name" value="NLP_P60 DOMAIN-CONTAINING PROTEIN-RELATED"/>
    <property type="match status" value="1"/>
</dbReference>
<dbReference type="Pfam" id="PF00877">
    <property type="entry name" value="NLPC_P60"/>
    <property type="match status" value="1"/>
</dbReference>
<dbReference type="KEGG" id="gcr:GcLGCM259_0161"/>
<dbReference type="Gene3D" id="3.90.1720.10">
    <property type="entry name" value="endopeptidase domain like (from Nostoc punctiforme)"/>
    <property type="match status" value="1"/>
</dbReference>
<dbReference type="SUPFAM" id="SSF54001">
    <property type="entry name" value="Cysteine proteinases"/>
    <property type="match status" value="1"/>
</dbReference>